<dbReference type="InterPro" id="IPR001509">
    <property type="entry name" value="Epimerase_deHydtase"/>
</dbReference>
<accession>A0AAD5BF18</accession>
<keyword evidence="5" id="KW-1185">Reference proteome</keyword>
<keyword evidence="1" id="KW-0560">Oxidoreductase</keyword>
<dbReference type="Gene3D" id="3.40.50.720">
    <property type="entry name" value="NAD(P)-binding Rossmann-like Domain"/>
    <property type="match status" value="1"/>
</dbReference>
<dbReference type="Proteomes" id="UP001204833">
    <property type="component" value="Unassembled WGS sequence"/>
</dbReference>
<proteinExistence type="inferred from homology"/>
<dbReference type="SUPFAM" id="SSF51735">
    <property type="entry name" value="NAD(P)-binding Rossmann-fold domains"/>
    <property type="match status" value="1"/>
</dbReference>
<evidence type="ECO:0000313" key="5">
    <source>
        <dbReference type="Proteomes" id="UP001204833"/>
    </source>
</evidence>
<feature type="domain" description="NAD-dependent epimerase/dehydratase" evidence="3">
    <location>
        <begin position="3"/>
        <end position="253"/>
    </location>
</feature>
<dbReference type="RefSeq" id="XP_051608809.1">
    <property type="nucleotide sequence ID" value="XM_051751901.1"/>
</dbReference>
<dbReference type="FunFam" id="3.40.50.720:FF:000191">
    <property type="entry name" value="Methylglyoxal reductase (NADPH-dependent)"/>
    <property type="match status" value="1"/>
</dbReference>
<name>A0AAD5BF18_9ASCO</name>
<dbReference type="GO" id="GO:0016616">
    <property type="term" value="F:oxidoreductase activity, acting on the CH-OH group of donors, NAD or NADP as acceptor"/>
    <property type="evidence" value="ECO:0007669"/>
    <property type="project" value="TreeGrafter"/>
</dbReference>
<dbReference type="AlphaFoldDB" id="A0AAD5BF18"/>
<dbReference type="PANTHER" id="PTHR10366:SF564">
    <property type="entry name" value="STEROL-4-ALPHA-CARBOXYLATE 3-DEHYDROGENASE, DECARBOXYLATING"/>
    <property type="match status" value="1"/>
</dbReference>
<evidence type="ECO:0000313" key="4">
    <source>
        <dbReference type="EMBL" id="KAI5958218.1"/>
    </source>
</evidence>
<evidence type="ECO:0000256" key="2">
    <source>
        <dbReference type="ARBA" id="ARBA00023445"/>
    </source>
</evidence>
<dbReference type="PANTHER" id="PTHR10366">
    <property type="entry name" value="NAD DEPENDENT EPIMERASE/DEHYDRATASE"/>
    <property type="match status" value="1"/>
</dbReference>
<dbReference type="InterPro" id="IPR050425">
    <property type="entry name" value="NAD(P)_dehydrat-like"/>
</dbReference>
<dbReference type="InterPro" id="IPR036291">
    <property type="entry name" value="NAD(P)-bd_dom_sf"/>
</dbReference>
<dbReference type="EMBL" id="JAIHNG010000118">
    <property type="protein sequence ID" value="KAI5958218.1"/>
    <property type="molecule type" value="Genomic_DNA"/>
</dbReference>
<evidence type="ECO:0000259" key="3">
    <source>
        <dbReference type="Pfam" id="PF01370"/>
    </source>
</evidence>
<comment type="similarity">
    <text evidence="2">Belongs to the NAD(P)-dependent epimerase/dehydratase family. Dihydroflavonol-4-reductase subfamily.</text>
</comment>
<comment type="caution">
    <text evidence="4">The sequence shown here is derived from an EMBL/GenBank/DDBJ whole genome shotgun (WGS) entry which is preliminary data.</text>
</comment>
<sequence length="343" mass="38218">MAVLVTGATGFIAQHVIKELLKQGYDVIGTVRSEAKGKYLSGLFDSTRFTYAVVSDVVAKGAFDEVLESQKDIETFIHTASPVDFQVKDVQKALLTPAIEGTKNVLNAIEKYGNVKTVIVTSSTAAVRDSSGNRDPDERITESTWNKITLEQGLASGRLGYDAAKTFAEKEVWRFAEKHEQNFNVITVNPTFVFGPQAFEIKDLNNLNESAEMVNRVLKLKSTDTIPHHVSRFIDVRDVAKAHVEAVKRPNELKGTRLMLLSYGCTNELIAYIINQHFPSVDIPKGSMQTHEQQLKVGDMKWDNSKTKSLLKHEFISLEDSIVDTVQQILDAKECNCAVKKKL</sequence>
<dbReference type="GeneID" id="76150632"/>
<dbReference type="Pfam" id="PF01370">
    <property type="entry name" value="Epimerase"/>
    <property type="match status" value="1"/>
</dbReference>
<gene>
    <name evidence="4" type="ORF">KGF57_002573</name>
</gene>
<reference evidence="4 5" key="1">
    <citation type="journal article" date="2022" name="DNA Res.">
        <title>Genome analysis of five recently described species of the CUG-Ser clade uncovers Candida theae as a new hybrid lineage with pathogenic potential in the Candida parapsilosis species complex.</title>
        <authorList>
            <person name="Mixao V."/>
            <person name="Del Olmo V."/>
            <person name="Hegedusova E."/>
            <person name="Saus E."/>
            <person name="Pryszcz L."/>
            <person name="Cillingova A."/>
            <person name="Nosek J."/>
            <person name="Gabaldon T."/>
        </authorList>
    </citation>
    <scope>NUCLEOTIDE SEQUENCE [LARGE SCALE GENOMIC DNA]</scope>
    <source>
        <strain evidence="4 5">CBS 12239</strain>
    </source>
</reference>
<evidence type="ECO:0000256" key="1">
    <source>
        <dbReference type="ARBA" id="ARBA00023002"/>
    </source>
</evidence>
<protein>
    <recommendedName>
        <fullName evidence="3">NAD-dependent epimerase/dehydratase domain-containing protein</fullName>
    </recommendedName>
</protein>
<organism evidence="4 5">
    <name type="scientific">Candida theae</name>
    <dbReference type="NCBI Taxonomy" id="1198502"/>
    <lineage>
        <taxon>Eukaryota</taxon>
        <taxon>Fungi</taxon>
        <taxon>Dikarya</taxon>
        <taxon>Ascomycota</taxon>
        <taxon>Saccharomycotina</taxon>
        <taxon>Pichiomycetes</taxon>
        <taxon>Debaryomycetaceae</taxon>
        <taxon>Candida/Lodderomyces clade</taxon>
        <taxon>Candida</taxon>
    </lineage>
</organism>